<protein>
    <submittedName>
        <fullName evidence="5">Aldehyde-activating protein</fullName>
    </submittedName>
</protein>
<comment type="caution">
    <text evidence="5">The sequence shown here is derived from an EMBL/GenBank/DDBJ whole genome shotgun (WGS) entry which is preliminary data.</text>
</comment>
<evidence type="ECO:0000256" key="1">
    <source>
        <dbReference type="ARBA" id="ARBA00005495"/>
    </source>
</evidence>
<evidence type="ECO:0000256" key="2">
    <source>
        <dbReference type="ARBA" id="ARBA00022723"/>
    </source>
</evidence>
<dbReference type="Proteomes" id="UP000503640">
    <property type="component" value="Unassembled WGS sequence"/>
</dbReference>
<dbReference type="PROSITE" id="PS51891">
    <property type="entry name" value="CENP_V_GFA"/>
    <property type="match status" value="1"/>
</dbReference>
<comment type="similarity">
    <text evidence="1">Belongs to the Gfa family.</text>
</comment>
<evidence type="ECO:0000256" key="3">
    <source>
        <dbReference type="ARBA" id="ARBA00022833"/>
    </source>
</evidence>
<keyword evidence="3" id="KW-0862">Zinc</keyword>
<dbReference type="GO" id="GO:0016846">
    <property type="term" value="F:carbon-sulfur lyase activity"/>
    <property type="evidence" value="ECO:0007669"/>
    <property type="project" value="InterPro"/>
</dbReference>
<dbReference type="AlphaFoldDB" id="A0A7I9VIE6"/>
<dbReference type="InterPro" id="IPR052355">
    <property type="entry name" value="CENP-V-like"/>
</dbReference>
<accession>A0A7I9VIE6</accession>
<organism evidence="5 6">
    <name type="scientific">Anaeromyxobacter diazotrophicus</name>
    <dbReference type="NCBI Taxonomy" id="2590199"/>
    <lineage>
        <taxon>Bacteria</taxon>
        <taxon>Pseudomonadati</taxon>
        <taxon>Myxococcota</taxon>
        <taxon>Myxococcia</taxon>
        <taxon>Myxococcales</taxon>
        <taxon>Cystobacterineae</taxon>
        <taxon>Anaeromyxobacteraceae</taxon>
        <taxon>Anaeromyxobacter</taxon>
    </lineage>
</organism>
<dbReference type="Gene3D" id="2.170.150.70">
    <property type="match status" value="1"/>
</dbReference>
<reference evidence="6" key="1">
    <citation type="journal article" date="2020" name="Appl. Environ. Microbiol.">
        <title>Diazotrophic Anaeromyxobacter Isolates from Soils.</title>
        <authorList>
            <person name="Masuda Y."/>
            <person name="Yamanaka H."/>
            <person name="Xu Z.X."/>
            <person name="Shiratori Y."/>
            <person name="Aono T."/>
            <person name="Amachi S."/>
            <person name="Senoo K."/>
            <person name="Itoh H."/>
        </authorList>
    </citation>
    <scope>NUCLEOTIDE SEQUENCE [LARGE SCALE GENOMIC DNA]</scope>
    <source>
        <strain evidence="6">R267</strain>
    </source>
</reference>
<dbReference type="PANTHER" id="PTHR28620">
    <property type="entry name" value="CENTROMERE PROTEIN V"/>
    <property type="match status" value="1"/>
</dbReference>
<evidence type="ECO:0000313" key="6">
    <source>
        <dbReference type="Proteomes" id="UP000503640"/>
    </source>
</evidence>
<dbReference type="GO" id="GO:0046872">
    <property type="term" value="F:metal ion binding"/>
    <property type="evidence" value="ECO:0007669"/>
    <property type="project" value="UniProtKB-KW"/>
</dbReference>
<dbReference type="SUPFAM" id="SSF51316">
    <property type="entry name" value="Mss4-like"/>
    <property type="match status" value="1"/>
</dbReference>
<proteinExistence type="inferred from homology"/>
<dbReference type="Pfam" id="PF04828">
    <property type="entry name" value="GFA"/>
    <property type="match status" value="1"/>
</dbReference>
<keyword evidence="2" id="KW-0479">Metal-binding</keyword>
<dbReference type="PANTHER" id="PTHR28620:SF1">
    <property type="entry name" value="CENP-V_GFA DOMAIN-CONTAINING PROTEIN"/>
    <property type="match status" value="1"/>
</dbReference>
<dbReference type="EMBL" id="BJTG01000002">
    <property type="protein sequence ID" value="GEJ55908.1"/>
    <property type="molecule type" value="Genomic_DNA"/>
</dbReference>
<gene>
    <name evidence="5" type="ORF">AMYX_06490</name>
</gene>
<dbReference type="InterPro" id="IPR006913">
    <property type="entry name" value="CENP-V/GFA"/>
</dbReference>
<keyword evidence="6" id="KW-1185">Reference proteome</keyword>
<feature type="domain" description="CENP-V/GFA" evidence="4">
    <location>
        <begin position="7"/>
        <end position="115"/>
    </location>
</feature>
<evidence type="ECO:0000313" key="5">
    <source>
        <dbReference type="EMBL" id="GEJ55908.1"/>
    </source>
</evidence>
<name>A0A7I9VIE6_9BACT</name>
<evidence type="ECO:0000259" key="4">
    <source>
        <dbReference type="PROSITE" id="PS51891"/>
    </source>
</evidence>
<sequence length="122" mass="13117">MSETTTYSGGCHCGAVRYRVKMKLERVAACNCSICSKTGTLLAFAPAADFELLGGQEALSDYQFGKRKIHHLFCSRCGIRSFARGAQPDGTPMVAVNVRCLEGVDVASIPVRPFDGKSLPVD</sequence>
<dbReference type="RefSeq" id="WP_176062934.1">
    <property type="nucleotide sequence ID" value="NZ_BJTG01000002.1"/>
</dbReference>
<dbReference type="InterPro" id="IPR011057">
    <property type="entry name" value="Mss4-like_sf"/>
</dbReference>